<dbReference type="SUPFAM" id="SSF81321">
    <property type="entry name" value="Family A G protein-coupled receptor-like"/>
    <property type="match status" value="1"/>
</dbReference>
<protein>
    <submittedName>
        <fullName evidence="8">G protein-coupled receptor</fullName>
    </submittedName>
</protein>
<reference evidence="8" key="1">
    <citation type="submission" date="2020-12" db="UniProtKB">
        <authorList>
            <consortium name="WormBaseParasite"/>
        </authorList>
    </citation>
    <scope>IDENTIFICATION</scope>
    <source>
        <strain evidence="8">MHco3</strain>
    </source>
</reference>
<keyword evidence="4 6" id="KW-1133">Transmembrane helix</keyword>
<feature type="transmembrane region" description="Helical" evidence="6">
    <location>
        <begin position="187"/>
        <end position="209"/>
    </location>
</feature>
<feature type="transmembrane region" description="Helical" evidence="6">
    <location>
        <begin position="14"/>
        <end position="34"/>
    </location>
</feature>
<dbReference type="Pfam" id="PF10317">
    <property type="entry name" value="7TM_GPCR_Srd"/>
    <property type="match status" value="1"/>
</dbReference>
<accession>A0A7I4YA53</accession>
<evidence type="ECO:0000256" key="4">
    <source>
        <dbReference type="ARBA" id="ARBA00022989"/>
    </source>
</evidence>
<dbReference type="OrthoDB" id="5865968at2759"/>
<comment type="similarity">
    <text evidence="2">Belongs to the nematode receptor-like protein srd family.</text>
</comment>
<keyword evidence="7" id="KW-1185">Reference proteome</keyword>
<sequence>MEYNDLNPFIVHCYYAIFVTLALSTNGLLIYLIRYKSPNIVRSLKAMLINMCAMQILTALTAALLQGRLIASGSSIAILSEGPLCMFGPMAGLIAFNITIATTFYIELSRAHTVFWRYRMLQLRQMNKVELLLSFAMIVIWPLLILVLSLTESPQFDIVMKDAIRLHRNYNLVRYGEFGGFEPKSPNQTICVFSGTVTAITSPILILYLRRLILKTFDNSNHQYSEKTVQSSKMFLKALTMQAMLPILSFVPASLFATLALASGSETPISEYLSISITTLPCVIDPLIAFYFVPPYRAWVLRKLCKRSTPIKAESTWKSITSSNPLRAPVITAVV</sequence>
<comment type="subcellular location">
    <subcellularLocation>
        <location evidence="1">Membrane</location>
        <topology evidence="1">Multi-pass membrane protein</topology>
    </subcellularLocation>
</comment>
<keyword evidence="5 6" id="KW-0472">Membrane</keyword>
<proteinExistence type="inferred from homology"/>
<evidence type="ECO:0000256" key="3">
    <source>
        <dbReference type="ARBA" id="ARBA00022692"/>
    </source>
</evidence>
<evidence type="ECO:0000313" key="7">
    <source>
        <dbReference type="Proteomes" id="UP000025227"/>
    </source>
</evidence>
<feature type="transmembrane region" description="Helical" evidence="6">
    <location>
        <begin position="46"/>
        <end position="66"/>
    </location>
</feature>
<dbReference type="OMA" id="NTWIVQF"/>
<name>A0A7I4YA53_HAECO</name>
<feature type="transmembrane region" description="Helical" evidence="6">
    <location>
        <begin position="243"/>
        <end position="261"/>
    </location>
</feature>
<evidence type="ECO:0000256" key="2">
    <source>
        <dbReference type="ARBA" id="ARBA00009166"/>
    </source>
</evidence>
<feature type="transmembrane region" description="Helical" evidence="6">
    <location>
        <begin position="129"/>
        <end position="150"/>
    </location>
</feature>
<feature type="transmembrane region" description="Helical" evidence="6">
    <location>
        <begin position="273"/>
        <end position="293"/>
    </location>
</feature>
<organism evidence="7 8">
    <name type="scientific">Haemonchus contortus</name>
    <name type="common">Barber pole worm</name>
    <dbReference type="NCBI Taxonomy" id="6289"/>
    <lineage>
        <taxon>Eukaryota</taxon>
        <taxon>Metazoa</taxon>
        <taxon>Ecdysozoa</taxon>
        <taxon>Nematoda</taxon>
        <taxon>Chromadorea</taxon>
        <taxon>Rhabditida</taxon>
        <taxon>Rhabditina</taxon>
        <taxon>Rhabditomorpha</taxon>
        <taxon>Strongyloidea</taxon>
        <taxon>Trichostrongylidae</taxon>
        <taxon>Haemonchus</taxon>
    </lineage>
</organism>
<evidence type="ECO:0000256" key="6">
    <source>
        <dbReference type="SAM" id="Phobius"/>
    </source>
</evidence>
<dbReference type="InterPro" id="IPR019421">
    <property type="entry name" value="7TM_GPCR_serpentine_rcpt_Srd"/>
</dbReference>
<dbReference type="PANTHER" id="PTHR22945">
    <property type="entry name" value="SERPENTINE RECEPTOR, CLASS D DELTA"/>
    <property type="match status" value="1"/>
</dbReference>
<dbReference type="WBParaSite" id="HCON_00071730-00001">
    <property type="protein sequence ID" value="HCON_00071730-00001"/>
    <property type="gene ID" value="HCON_00071730"/>
</dbReference>
<dbReference type="GO" id="GO:0016020">
    <property type="term" value="C:membrane"/>
    <property type="evidence" value="ECO:0007669"/>
    <property type="project" value="UniProtKB-SubCell"/>
</dbReference>
<dbReference type="Proteomes" id="UP000025227">
    <property type="component" value="Unplaced"/>
</dbReference>
<evidence type="ECO:0000256" key="1">
    <source>
        <dbReference type="ARBA" id="ARBA00004141"/>
    </source>
</evidence>
<dbReference type="InterPro" id="IPR050920">
    <property type="entry name" value="Nematode_rcpt-like_delta"/>
</dbReference>
<evidence type="ECO:0000313" key="8">
    <source>
        <dbReference type="WBParaSite" id="HCON_00071730-00001"/>
    </source>
</evidence>
<dbReference type="PANTHER" id="PTHR22945:SF25">
    <property type="entry name" value="SERPENTINE RECEPTOR, CLASS D (DELTA)"/>
    <property type="match status" value="1"/>
</dbReference>
<evidence type="ECO:0000256" key="5">
    <source>
        <dbReference type="ARBA" id="ARBA00023136"/>
    </source>
</evidence>
<keyword evidence="3 6" id="KW-0812">Transmembrane</keyword>
<dbReference type="AlphaFoldDB" id="A0A7I4YA53"/>
<feature type="transmembrane region" description="Helical" evidence="6">
    <location>
        <begin position="86"/>
        <end position="108"/>
    </location>
</feature>